<dbReference type="GO" id="GO:0006629">
    <property type="term" value="P:lipid metabolic process"/>
    <property type="evidence" value="ECO:0007669"/>
    <property type="project" value="InterPro"/>
</dbReference>
<dbReference type="InterPro" id="IPR007686">
    <property type="entry name" value="YutG/PgpA"/>
</dbReference>
<feature type="transmembrane region" description="Helical" evidence="1">
    <location>
        <begin position="122"/>
        <end position="139"/>
    </location>
</feature>
<keyword evidence="1" id="KW-0812">Transmembrane</keyword>
<organism evidence="3 4">
    <name type="scientific">Salinarimonas ramus</name>
    <dbReference type="NCBI Taxonomy" id="690164"/>
    <lineage>
        <taxon>Bacteria</taxon>
        <taxon>Pseudomonadati</taxon>
        <taxon>Pseudomonadota</taxon>
        <taxon>Alphaproteobacteria</taxon>
        <taxon>Hyphomicrobiales</taxon>
        <taxon>Salinarimonadaceae</taxon>
        <taxon>Salinarimonas</taxon>
    </lineage>
</organism>
<dbReference type="InterPro" id="IPR036681">
    <property type="entry name" value="PgpA-like_sf"/>
</dbReference>
<keyword evidence="4" id="KW-1185">Reference proteome</keyword>
<dbReference type="PANTHER" id="PTHR36305:SF1">
    <property type="entry name" value="PHOSPHATIDYLGLYCEROPHOSPHATASE A"/>
    <property type="match status" value="1"/>
</dbReference>
<keyword evidence="1" id="KW-0472">Membrane</keyword>
<proteinExistence type="predicted"/>
<reference evidence="3 4" key="1">
    <citation type="journal article" date="2014" name="Int. J. Syst. Evol. Microbiol.">
        <title>Complete genome sequence of Corynebacterium casei LMG S-19264T (=DSM 44701T), isolated from a smear-ripened cheese.</title>
        <authorList>
            <consortium name="US DOE Joint Genome Institute (JGI-PGF)"/>
            <person name="Walter F."/>
            <person name="Albersmeier A."/>
            <person name="Kalinowski J."/>
            <person name="Ruckert C."/>
        </authorList>
    </citation>
    <scope>NUCLEOTIDE SEQUENCE [LARGE SCALE GENOMIC DNA]</scope>
    <source>
        <strain evidence="3 4">CGMCC 1.9161</strain>
    </source>
</reference>
<dbReference type="EMBL" id="BMMF01000002">
    <property type="protein sequence ID" value="GGK22416.1"/>
    <property type="molecule type" value="Genomic_DNA"/>
</dbReference>
<gene>
    <name evidence="3" type="ORF">GCM10011322_06370</name>
</gene>
<evidence type="ECO:0000259" key="2">
    <source>
        <dbReference type="Pfam" id="PF04608"/>
    </source>
</evidence>
<dbReference type="GO" id="GO:0008962">
    <property type="term" value="F:phosphatidylglycerophosphatase activity"/>
    <property type="evidence" value="ECO:0007669"/>
    <property type="project" value="InterPro"/>
</dbReference>
<dbReference type="PANTHER" id="PTHR36305">
    <property type="entry name" value="PHOSPHATIDYLGLYCEROPHOSPHATASE A"/>
    <property type="match status" value="1"/>
</dbReference>
<sequence length="143" mass="14921">MLWLGHAGTARVALAVGMTAPFLWWAQRLAPWTRAAIGAALFAMGLWASAAWSAATGLVDDGRIVVDEVAGAALVLFVLRPKRPSIAAAVLVAYVAIDRLKPWPVSLAESIPGAFGVMLDDIAAAGLAVVLALLGRLVLRRLG</sequence>
<evidence type="ECO:0000313" key="4">
    <source>
        <dbReference type="Proteomes" id="UP000600449"/>
    </source>
</evidence>
<comment type="caution">
    <text evidence="3">The sequence shown here is derived from an EMBL/GenBank/DDBJ whole genome shotgun (WGS) entry which is preliminary data.</text>
</comment>
<name>A0A917Q4T9_9HYPH</name>
<feature type="transmembrane region" description="Helical" evidence="1">
    <location>
        <begin position="32"/>
        <end position="50"/>
    </location>
</feature>
<accession>A0A917Q4T9</accession>
<feature type="transmembrane region" description="Helical" evidence="1">
    <location>
        <begin position="6"/>
        <end position="25"/>
    </location>
</feature>
<dbReference type="Proteomes" id="UP000600449">
    <property type="component" value="Unassembled WGS sequence"/>
</dbReference>
<evidence type="ECO:0000256" key="1">
    <source>
        <dbReference type="SAM" id="Phobius"/>
    </source>
</evidence>
<feature type="domain" description="YutG/PgpA" evidence="2">
    <location>
        <begin position="18"/>
        <end position="134"/>
    </location>
</feature>
<dbReference type="RefSeq" id="WP_188909510.1">
    <property type="nucleotide sequence ID" value="NZ_BMMF01000002.1"/>
</dbReference>
<dbReference type="SUPFAM" id="SSF101307">
    <property type="entry name" value="YutG-like"/>
    <property type="match status" value="1"/>
</dbReference>
<dbReference type="AlphaFoldDB" id="A0A917Q4T9"/>
<evidence type="ECO:0000313" key="3">
    <source>
        <dbReference type="EMBL" id="GGK22416.1"/>
    </source>
</evidence>
<dbReference type="InterPro" id="IPR026037">
    <property type="entry name" value="PgpA"/>
</dbReference>
<dbReference type="Pfam" id="PF04608">
    <property type="entry name" value="PgpA"/>
    <property type="match status" value="1"/>
</dbReference>
<keyword evidence="1" id="KW-1133">Transmembrane helix</keyword>
<protein>
    <recommendedName>
        <fullName evidence="2">YutG/PgpA domain-containing protein</fullName>
    </recommendedName>
</protein>